<protein>
    <submittedName>
        <fullName evidence="3">Uncharacterized protein</fullName>
    </submittedName>
</protein>
<keyword evidence="2" id="KW-0472">Membrane</keyword>
<accession>A0ABX8L9L4</accession>
<evidence type="ECO:0000256" key="2">
    <source>
        <dbReference type="SAM" id="Phobius"/>
    </source>
</evidence>
<feature type="transmembrane region" description="Helical" evidence="2">
    <location>
        <begin position="40"/>
        <end position="60"/>
    </location>
</feature>
<evidence type="ECO:0000313" key="3">
    <source>
        <dbReference type="EMBL" id="QXE28022.1"/>
    </source>
</evidence>
<keyword evidence="4" id="KW-1185">Reference proteome</keyword>
<keyword evidence="2" id="KW-1133">Transmembrane helix</keyword>
<keyword evidence="2" id="KW-0812">Transmembrane</keyword>
<dbReference type="EMBL" id="CP067334">
    <property type="protein sequence ID" value="QXE28022.1"/>
    <property type="molecule type" value="Genomic_DNA"/>
</dbReference>
<name>A0ABX8L9L4_9CHLA</name>
<feature type="coiled-coil region" evidence="1">
    <location>
        <begin position="122"/>
        <end position="149"/>
    </location>
</feature>
<gene>
    <name evidence="3" type="ORF">JJJ19_00455</name>
</gene>
<organism evidence="3 4">
    <name type="scientific">Chlamydia buteonis</name>
    <dbReference type="NCBI Taxonomy" id="2494525"/>
    <lineage>
        <taxon>Bacteria</taxon>
        <taxon>Pseudomonadati</taxon>
        <taxon>Chlamydiota</taxon>
        <taxon>Chlamydiia</taxon>
        <taxon>Chlamydiales</taxon>
        <taxon>Chlamydiaceae</taxon>
        <taxon>Chlamydia/Chlamydophila group</taxon>
        <taxon>Chlamydia</taxon>
    </lineage>
</organism>
<sequence length="519" mass="58544">MSLQSVSINSLSTVVQASEQVRPESGYSVQGIVKVLKVSAICETIIILLGICALIGMITYSVSIHFIVVISVMLAMLLIFTMPLTLVLIGKIGAFAKPRVADKMRHPAVVNKESIPLDHGPVVNKEERLLELSAKCEDYEKKINRLGALFLQQIKALGHMKLDCVILDSLEKAIHYSCPYEASEKSYSLFVFQQSVLIEEGNIASKTLYQISSIRVLRELRLIILGVLSEKEIVGLFLLFANNPSTTYFDIILAEPKIIAVEALLRYWLGRVFPYTLRFFSLVDFQYKLKTVFSSSSWIECQGSRFLNQFTGLIPAVAALWQRKELKMGRFCNNSSLSWGDWIQLSIKFSRQALHYQGCLGSLSVFQEWQENGCGFDNLPYQEVNFVVEESLGSGVVAYEGPKFKERALEGGLRSIKAFRSWVQGTGDFNEVAGEVANICAIRKQDKKHADLQKKEDIRETWKLELSVNQELLDKILIGLRYLLSMRFIGESRDVRSMIREELEVLDIPDLTLDQIADG</sequence>
<evidence type="ECO:0000313" key="4">
    <source>
        <dbReference type="Proteomes" id="UP000683565"/>
    </source>
</evidence>
<keyword evidence="1" id="KW-0175">Coiled coil</keyword>
<evidence type="ECO:0000256" key="1">
    <source>
        <dbReference type="SAM" id="Coils"/>
    </source>
</evidence>
<feature type="transmembrane region" description="Helical" evidence="2">
    <location>
        <begin position="66"/>
        <end position="89"/>
    </location>
</feature>
<dbReference type="RefSeq" id="WP_131744404.1">
    <property type="nucleotide sequence ID" value="NZ_CAAAFM010000002.1"/>
</dbReference>
<proteinExistence type="predicted"/>
<reference evidence="3" key="1">
    <citation type="submission" date="2021-01" db="EMBL/GenBank/DDBJ databases">
        <title>Chlamydial infections in birds of prey presented to California wildlife rehabilitation facilities.</title>
        <authorList>
            <person name="Seibert B.A."/>
            <person name="Keel M.K."/>
            <person name="Kelly T.R."/>
            <person name="Nilsen R.A."/>
            <person name="Pesti D.R."/>
            <person name="Ciembor P.X."/>
            <person name="Gregory C.R."/>
            <person name="Ritchie B.W."/>
            <person name="Hawkins M.G."/>
        </authorList>
    </citation>
    <scope>NUCLEOTIDE SEQUENCE [LARGE SCALE GENOMIC DNA]</scope>
    <source>
        <strain evidence="3">SWA</strain>
    </source>
</reference>
<dbReference type="Proteomes" id="UP000683565">
    <property type="component" value="Chromosome"/>
</dbReference>